<organism evidence="2 3">
    <name type="scientific">Diploscapter pachys</name>
    <dbReference type="NCBI Taxonomy" id="2018661"/>
    <lineage>
        <taxon>Eukaryota</taxon>
        <taxon>Metazoa</taxon>
        <taxon>Ecdysozoa</taxon>
        <taxon>Nematoda</taxon>
        <taxon>Chromadorea</taxon>
        <taxon>Rhabditida</taxon>
        <taxon>Rhabditina</taxon>
        <taxon>Rhabditomorpha</taxon>
        <taxon>Rhabditoidea</taxon>
        <taxon>Rhabditidae</taxon>
        <taxon>Diploscapter</taxon>
    </lineage>
</organism>
<feature type="compositionally biased region" description="Low complexity" evidence="1">
    <location>
        <begin position="122"/>
        <end position="131"/>
    </location>
</feature>
<dbReference type="Proteomes" id="UP000218231">
    <property type="component" value="Unassembled WGS sequence"/>
</dbReference>
<feature type="compositionally biased region" description="Basic and acidic residues" evidence="1">
    <location>
        <begin position="69"/>
        <end position="110"/>
    </location>
</feature>
<dbReference type="AlphaFoldDB" id="A0A2A2LQ05"/>
<comment type="caution">
    <text evidence="2">The sequence shown here is derived from an EMBL/GenBank/DDBJ whole genome shotgun (WGS) entry which is preliminary data.</text>
</comment>
<reference evidence="2 3" key="1">
    <citation type="journal article" date="2017" name="Curr. Biol.">
        <title>Genome architecture and evolution of a unichromosomal asexual nematode.</title>
        <authorList>
            <person name="Fradin H."/>
            <person name="Zegar C."/>
            <person name="Gutwein M."/>
            <person name="Lucas J."/>
            <person name="Kovtun M."/>
            <person name="Corcoran D."/>
            <person name="Baugh L.R."/>
            <person name="Kiontke K."/>
            <person name="Gunsalus K."/>
            <person name="Fitch D.H."/>
            <person name="Piano F."/>
        </authorList>
    </citation>
    <scope>NUCLEOTIDE SEQUENCE [LARGE SCALE GENOMIC DNA]</scope>
    <source>
        <strain evidence="2">PF1309</strain>
    </source>
</reference>
<evidence type="ECO:0000313" key="3">
    <source>
        <dbReference type="Proteomes" id="UP000218231"/>
    </source>
</evidence>
<name>A0A2A2LQ05_9BILA</name>
<sequence length="183" mass="20151">MDRTNALKKTNMSTQRSMQSTPLIQNAGRFVRSFLGAETGREVSELSILPLCAQQQHAQSHSHVSIQMKSKERRGMKNGEREGVEVDRGSGLKQSSREALKLKMEGDVKMRPSAPPPYRNTSIRSSSGSVSTPTVHPHPLDSPYAVTPPTQLNFNPSVNLYRQTSRQSAAASTPKGHGHYGKR</sequence>
<proteinExistence type="predicted"/>
<feature type="compositionally biased region" description="Polar residues" evidence="1">
    <location>
        <begin position="148"/>
        <end position="171"/>
    </location>
</feature>
<dbReference type="EMBL" id="LIAE01006533">
    <property type="protein sequence ID" value="PAV88135.1"/>
    <property type="molecule type" value="Genomic_DNA"/>
</dbReference>
<evidence type="ECO:0000256" key="1">
    <source>
        <dbReference type="SAM" id="MobiDB-lite"/>
    </source>
</evidence>
<keyword evidence="3" id="KW-1185">Reference proteome</keyword>
<protein>
    <submittedName>
        <fullName evidence="2">Uncharacterized protein</fullName>
    </submittedName>
</protein>
<feature type="region of interest" description="Disordered" evidence="1">
    <location>
        <begin position="60"/>
        <end position="183"/>
    </location>
</feature>
<evidence type="ECO:0000313" key="2">
    <source>
        <dbReference type="EMBL" id="PAV88135.1"/>
    </source>
</evidence>
<gene>
    <name evidence="2" type="ORF">WR25_17748</name>
</gene>
<accession>A0A2A2LQ05</accession>